<keyword evidence="4 5" id="KW-0472">Membrane</keyword>
<gene>
    <name evidence="6" type="ORF">GCM10011588_71400</name>
</gene>
<sequence>MLETALWAAQAFLGLFFLAAGLPKVFGRGVDCWVGFDSLARPLVIVIGFSEIAAAVGLVAPMLVDIAGWTTPLAALGIGVVSLMASGFHIRAAGEALNSIECALWAALAGAIAIGRWPEVSDAPAIPDEVLVGSIVAIIPATIAILVVVSKRPIEPSVSEQQRIAPIR</sequence>
<dbReference type="InterPro" id="IPR032808">
    <property type="entry name" value="DoxX"/>
</dbReference>
<dbReference type="GO" id="GO:0016020">
    <property type="term" value="C:membrane"/>
    <property type="evidence" value="ECO:0007669"/>
    <property type="project" value="UniProtKB-SubCell"/>
</dbReference>
<name>A0A917RYL7_9NOCA</name>
<feature type="transmembrane region" description="Helical" evidence="5">
    <location>
        <begin position="130"/>
        <end position="149"/>
    </location>
</feature>
<comment type="subcellular location">
    <subcellularLocation>
        <location evidence="1">Membrane</location>
        <topology evidence="1">Multi-pass membrane protein</topology>
    </subcellularLocation>
</comment>
<feature type="transmembrane region" description="Helical" evidence="5">
    <location>
        <begin position="66"/>
        <end position="90"/>
    </location>
</feature>
<evidence type="ECO:0000256" key="3">
    <source>
        <dbReference type="ARBA" id="ARBA00022989"/>
    </source>
</evidence>
<feature type="transmembrane region" description="Helical" evidence="5">
    <location>
        <begin position="39"/>
        <end position="60"/>
    </location>
</feature>
<organism evidence="6 7">
    <name type="scientific">Nocardia jinanensis</name>
    <dbReference type="NCBI Taxonomy" id="382504"/>
    <lineage>
        <taxon>Bacteria</taxon>
        <taxon>Bacillati</taxon>
        <taxon>Actinomycetota</taxon>
        <taxon>Actinomycetes</taxon>
        <taxon>Mycobacteriales</taxon>
        <taxon>Nocardiaceae</taxon>
        <taxon>Nocardia</taxon>
    </lineage>
</organism>
<dbReference type="Proteomes" id="UP000638263">
    <property type="component" value="Unassembled WGS sequence"/>
</dbReference>
<feature type="transmembrane region" description="Helical" evidence="5">
    <location>
        <begin position="6"/>
        <end position="27"/>
    </location>
</feature>
<reference evidence="6" key="2">
    <citation type="submission" date="2020-09" db="EMBL/GenBank/DDBJ databases">
        <authorList>
            <person name="Sun Q."/>
            <person name="Zhou Y."/>
        </authorList>
    </citation>
    <scope>NUCLEOTIDE SEQUENCE</scope>
    <source>
        <strain evidence="6">CGMCC 4.3508</strain>
    </source>
</reference>
<evidence type="ECO:0000256" key="1">
    <source>
        <dbReference type="ARBA" id="ARBA00004141"/>
    </source>
</evidence>
<evidence type="ECO:0000313" key="6">
    <source>
        <dbReference type="EMBL" id="GGL46349.1"/>
    </source>
</evidence>
<evidence type="ECO:0008006" key="8">
    <source>
        <dbReference type="Google" id="ProtNLM"/>
    </source>
</evidence>
<dbReference type="EMBL" id="BMMH01000043">
    <property type="protein sequence ID" value="GGL46349.1"/>
    <property type="molecule type" value="Genomic_DNA"/>
</dbReference>
<proteinExistence type="predicted"/>
<keyword evidence="7" id="KW-1185">Reference proteome</keyword>
<dbReference type="AlphaFoldDB" id="A0A917RYL7"/>
<comment type="caution">
    <text evidence="6">The sequence shown here is derived from an EMBL/GenBank/DDBJ whole genome shotgun (WGS) entry which is preliminary data.</text>
</comment>
<evidence type="ECO:0000256" key="2">
    <source>
        <dbReference type="ARBA" id="ARBA00022692"/>
    </source>
</evidence>
<feature type="transmembrane region" description="Helical" evidence="5">
    <location>
        <begin position="102"/>
        <end position="118"/>
    </location>
</feature>
<dbReference type="RefSeq" id="WP_058854627.1">
    <property type="nucleotide sequence ID" value="NZ_BMMH01000043.1"/>
</dbReference>
<dbReference type="Pfam" id="PF13564">
    <property type="entry name" value="DoxX_2"/>
    <property type="match status" value="1"/>
</dbReference>
<protein>
    <recommendedName>
        <fullName evidence="8">DoxX family protein</fullName>
    </recommendedName>
</protein>
<accession>A0A917RYL7</accession>
<evidence type="ECO:0000256" key="4">
    <source>
        <dbReference type="ARBA" id="ARBA00023136"/>
    </source>
</evidence>
<evidence type="ECO:0000256" key="5">
    <source>
        <dbReference type="SAM" id="Phobius"/>
    </source>
</evidence>
<keyword evidence="3 5" id="KW-1133">Transmembrane helix</keyword>
<reference evidence="6" key="1">
    <citation type="journal article" date="2014" name="Int. J. Syst. Evol. Microbiol.">
        <title>Complete genome sequence of Corynebacterium casei LMG S-19264T (=DSM 44701T), isolated from a smear-ripened cheese.</title>
        <authorList>
            <consortium name="US DOE Joint Genome Institute (JGI-PGF)"/>
            <person name="Walter F."/>
            <person name="Albersmeier A."/>
            <person name="Kalinowski J."/>
            <person name="Ruckert C."/>
        </authorList>
    </citation>
    <scope>NUCLEOTIDE SEQUENCE</scope>
    <source>
        <strain evidence="6">CGMCC 4.3508</strain>
    </source>
</reference>
<evidence type="ECO:0000313" key="7">
    <source>
        <dbReference type="Proteomes" id="UP000638263"/>
    </source>
</evidence>
<keyword evidence="2 5" id="KW-0812">Transmembrane</keyword>